<dbReference type="InterPro" id="IPR018328">
    <property type="entry name" value="Rad4_beta-hairpin_dom3"/>
</dbReference>
<dbReference type="PANTHER" id="PTHR12135:SF0">
    <property type="entry name" value="DNA REPAIR PROTEIN COMPLEMENTING XP-C CELLS"/>
    <property type="match status" value="1"/>
</dbReference>
<reference evidence="10" key="1">
    <citation type="submission" date="2016-09" db="EMBL/GenBank/DDBJ databases">
        <authorList>
            <person name="Hebert L."/>
            <person name="Moumen B."/>
        </authorList>
    </citation>
    <scope>NUCLEOTIDE SEQUENCE [LARGE SCALE GENOMIC DNA]</scope>
    <source>
        <strain evidence="10">OVI</strain>
    </source>
</reference>
<dbReference type="Pfam" id="PF10403">
    <property type="entry name" value="BHD_1"/>
    <property type="match status" value="1"/>
</dbReference>
<evidence type="ECO:0000256" key="2">
    <source>
        <dbReference type="ARBA" id="ARBA00009525"/>
    </source>
</evidence>
<comment type="similarity">
    <text evidence="2">Belongs to the XPC family.</text>
</comment>
<feature type="domain" description="Rad4 beta-hairpin" evidence="9">
    <location>
        <begin position="636"/>
        <end position="716"/>
    </location>
</feature>
<dbReference type="InterPro" id="IPR018325">
    <property type="entry name" value="Rad4/PNGase_transGLS-fold"/>
</dbReference>
<feature type="region of interest" description="Disordered" evidence="6">
    <location>
        <begin position="23"/>
        <end position="100"/>
    </location>
</feature>
<dbReference type="GO" id="GO:0003697">
    <property type="term" value="F:single-stranded DNA binding"/>
    <property type="evidence" value="ECO:0007669"/>
    <property type="project" value="TreeGrafter"/>
</dbReference>
<evidence type="ECO:0000256" key="4">
    <source>
        <dbReference type="ARBA" id="ARBA00023204"/>
    </source>
</evidence>
<keyword evidence="5" id="KW-0539">Nucleus</keyword>
<dbReference type="GO" id="GO:0000111">
    <property type="term" value="C:nucleotide-excision repair factor 2 complex"/>
    <property type="evidence" value="ECO:0007669"/>
    <property type="project" value="TreeGrafter"/>
</dbReference>
<keyword evidence="3" id="KW-0227">DNA damage</keyword>
<dbReference type="GO" id="GO:0071942">
    <property type="term" value="C:XPC complex"/>
    <property type="evidence" value="ECO:0007669"/>
    <property type="project" value="TreeGrafter"/>
</dbReference>
<comment type="caution">
    <text evidence="10">The sequence shown here is derived from an EMBL/GenBank/DDBJ whole genome shotgun (WGS) entry which is preliminary data.</text>
</comment>
<dbReference type="PANTHER" id="PTHR12135">
    <property type="entry name" value="DNA REPAIR PROTEIN XP-C / RAD4"/>
    <property type="match status" value="1"/>
</dbReference>
<keyword evidence="4" id="KW-0234">DNA repair</keyword>
<dbReference type="Pfam" id="PF03835">
    <property type="entry name" value="Rad4"/>
    <property type="match status" value="1"/>
</dbReference>
<evidence type="ECO:0000256" key="6">
    <source>
        <dbReference type="SAM" id="MobiDB-lite"/>
    </source>
</evidence>
<dbReference type="GeneID" id="92378409"/>
<feature type="compositionally biased region" description="Basic and acidic residues" evidence="6">
    <location>
        <begin position="56"/>
        <end position="65"/>
    </location>
</feature>
<dbReference type="InterPro" id="IPR018326">
    <property type="entry name" value="Rad4_beta-hairpin_dom1"/>
</dbReference>
<organism evidence="10 11">
    <name type="scientific">Trypanosoma equiperdum</name>
    <dbReference type="NCBI Taxonomy" id="5694"/>
    <lineage>
        <taxon>Eukaryota</taxon>
        <taxon>Discoba</taxon>
        <taxon>Euglenozoa</taxon>
        <taxon>Kinetoplastea</taxon>
        <taxon>Metakinetoplastina</taxon>
        <taxon>Trypanosomatida</taxon>
        <taxon>Trypanosomatidae</taxon>
        <taxon>Trypanosoma</taxon>
    </lineage>
</organism>
<dbReference type="AlphaFoldDB" id="A0A1G4IK11"/>
<dbReference type="InterPro" id="IPR038765">
    <property type="entry name" value="Papain-like_cys_pep_sf"/>
</dbReference>
<dbReference type="Gene3D" id="2.20.20.110">
    <property type="entry name" value="Rad4, beta-hairpin domain BHD1"/>
    <property type="match status" value="1"/>
</dbReference>
<feature type="region of interest" description="Disordered" evidence="6">
    <location>
        <begin position="368"/>
        <end position="407"/>
    </location>
</feature>
<accession>A0A1G4IK11</accession>
<evidence type="ECO:0000256" key="5">
    <source>
        <dbReference type="ARBA" id="ARBA00023242"/>
    </source>
</evidence>
<dbReference type="InterPro" id="IPR036985">
    <property type="entry name" value="Transglutaminase-like_sf"/>
</dbReference>
<feature type="domain" description="Rad4 beta-hairpin" evidence="8">
    <location>
        <begin position="579"/>
        <end position="628"/>
    </location>
</feature>
<comment type="subcellular location">
    <subcellularLocation>
        <location evidence="1">Nucleus</location>
    </subcellularLocation>
</comment>
<dbReference type="GO" id="GO:0006289">
    <property type="term" value="P:nucleotide-excision repair"/>
    <property type="evidence" value="ECO:0007669"/>
    <property type="project" value="InterPro"/>
</dbReference>
<evidence type="ECO:0000259" key="7">
    <source>
        <dbReference type="SMART" id="SM01030"/>
    </source>
</evidence>
<dbReference type="GO" id="GO:0006298">
    <property type="term" value="P:mismatch repair"/>
    <property type="evidence" value="ECO:0007669"/>
    <property type="project" value="TreeGrafter"/>
</dbReference>
<dbReference type="SMART" id="SM01030">
    <property type="entry name" value="BHD_1"/>
    <property type="match status" value="1"/>
</dbReference>
<dbReference type="SMART" id="SM01031">
    <property type="entry name" value="BHD_2"/>
    <property type="match status" value="1"/>
</dbReference>
<evidence type="ECO:0000313" key="10">
    <source>
        <dbReference type="EMBL" id="SCU72885.1"/>
    </source>
</evidence>
<keyword evidence="11" id="KW-1185">Reference proteome</keyword>
<dbReference type="Gene3D" id="3.30.70.2460">
    <property type="entry name" value="Rad4, beta-hairpin domain BHD3"/>
    <property type="match status" value="1"/>
</dbReference>
<dbReference type="GO" id="GO:0003684">
    <property type="term" value="F:damaged DNA binding"/>
    <property type="evidence" value="ECO:0007669"/>
    <property type="project" value="InterPro"/>
</dbReference>
<dbReference type="Proteomes" id="UP000195570">
    <property type="component" value="Unassembled WGS sequence"/>
</dbReference>
<dbReference type="Pfam" id="PF10405">
    <property type="entry name" value="BHD_3"/>
    <property type="match status" value="1"/>
</dbReference>
<dbReference type="EMBL" id="CZPT02001923">
    <property type="protein sequence ID" value="SCU72885.1"/>
    <property type="molecule type" value="Genomic_DNA"/>
</dbReference>
<dbReference type="InterPro" id="IPR004583">
    <property type="entry name" value="DNA_repair_Rad4"/>
</dbReference>
<feature type="compositionally biased region" description="Acidic residues" evidence="6">
    <location>
        <begin position="66"/>
        <end position="79"/>
    </location>
</feature>
<proteinExistence type="inferred from homology"/>
<dbReference type="InterPro" id="IPR042488">
    <property type="entry name" value="Rad4_BHD3_sf"/>
</dbReference>
<evidence type="ECO:0000259" key="8">
    <source>
        <dbReference type="SMART" id="SM01031"/>
    </source>
</evidence>
<dbReference type="SMART" id="SM01032">
    <property type="entry name" value="BHD_3"/>
    <property type="match status" value="1"/>
</dbReference>
<gene>
    <name evidence="10" type="ORF">TEOVI_000446900</name>
</gene>
<protein>
    <submittedName>
        <fullName evidence="10">DNA-repair protein, putative</fullName>
    </submittedName>
</protein>
<evidence type="ECO:0000256" key="1">
    <source>
        <dbReference type="ARBA" id="ARBA00004123"/>
    </source>
</evidence>
<dbReference type="RefSeq" id="XP_067083337.1">
    <property type="nucleotide sequence ID" value="XM_067227236.1"/>
</dbReference>
<feature type="compositionally biased region" description="Low complexity" evidence="6">
    <location>
        <begin position="83"/>
        <end position="93"/>
    </location>
</feature>
<sequence>MGQQKKDAAQSVAAVAAQNVDSYLRGVTSRARVPSATGGRGTRRRLASQAEVAAAKIKEQPKSLDDFADADNGDDEWEEVMLPTSFTPSSSTKPEVKVKDEKNGIVETPEFGATGPNPGQGSVKAELVDLTDEENRHNRILASVTPMGGQQSSSPSSGQWRQRDPAYEQMLEQQQLLAAKRRSERTKRAVEEISTLLFALLRGRKIVQQARHPKLVRGLLRLYVVEDATSKTYPLLRAVLQAKGLYAKAMNPAVSTPSLAPCWVTANKDSVNNYTSASISALLRGIECVFVLDGGIEHAALSNWAAPIQPGYLFEQLRKYRYSIGSPGCRIVLPHSLYICAVFLSLAAVSNVSCRLVVAVERMRRGDVSEKSGSDGGSPPKEAMSLFGSGKKRKRGDDAGAKQNTPKRLPSSCFWLEVWCPQRQSYISVNPCGGCATLFAAPYTFSVGGDAIMDVTPRYSIKYSSAFTHRLGRCDRYRHIWKDLQWNDNREASEVIVDLFRRDVGKYTEAQMQREKKQLHSLTYAEEVPKTLTALQKHPLFILENGLSRYEGIYPKDSTTMVGSVKGHIVFKRSAVVSLRSRDGWLREGRTVSGEEEPYKVIPPPPSRPFSKSSALFGVWQTKPFAPEPLGEDGSIPKHGNTQWYILLDKPAPIGLVHMQQPNIIRVARRMNIDFGIVVTGYRRRRLNEARSSGWEVVTDGIIVKETNTGSLVKAYEEWKQLTEEQEAAKRKQRAYRWWMHFVQHRLAYLRIRQQYLEGATHGHLSSH</sequence>
<evidence type="ECO:0000256" key="3">
    <source>
        <dbReference type="ARBA" id="ARBA00022763"/>
    </source>
</evidence>
<feature type="domain" description="Rad4 beta-hairpin" evidence="7">
    <location>
        <begin position="524"/>
        <end position="577"/>
    </location>
</feature>
<dbReference type="VEuPathDB" id="TriTrypDB:TEOVI_000446900"/>
<evidence type="ECO:0000313" key="11">
    <source>
        <dbReference type="Proteomes" id="UP000195570"/>
    </source>
</evidence>
<name>A0A1G4IK11_TRYEQ</name>
<dbReference type="GO" id="GO:0005737">
    <property type="term" value="C:cytoplasm"/>
    <property type="evidence" value="ECO:0007669"/>
    <property type="project" value="TreeGrafter"/>
</dbReference>
<evidence type="ECO:0000259" key="9">
    <source>
        <dbReference type="SMART" id="SM01032"/>
    </source>
</evidence>
<dbReference type="InterPro" id="IPR018327">
    <property type="entry name" value="BHD_2"/>
</dbReference>
<dbReference type="SUPFAM" id="SSF54001">
    <property type="entry name" value="Cysteine proteinases"/>
    <property type="match status" value="1"/>
</dbReference>
<dbReference type="Gene3D" id="3.90.260.10">
    <property type="entry name" value="Transglutaminase-like"/>
    <property type="match status" value="1"/>
</dbReference>